<feature type="compositionally biased region" description="Low complexity" evidence="1">
    <location>
        <begin position="181"/>
        <end position="190"/>
    </location>
</feature>
<accession>A0A5C3ESL9</accession>
<dbReference type="Proteomes" id="UP000323386">
    <property type="component" value="Unassembled WGS sequence"/>
</dbReference>
<keyword evidence="4" id="KW-1185">Reference proteome</keyword>
<name>A0A5C3ESL9_9BASI</name>
<feature type="region of interest" description="Disordered" evidence="1">
    <location>
        <begin position="59"/>
        <end position="107"/>
    </location>
</feature>
<evidence type="ECO:0000256" key="2">
    <source>
        <dbReference type="SAM" id="SignalP"/>
    </source>
</evidence>
<feature type="region of interest" description="Disordered" evidence="1">
    <location>
        <begin position="143"/>
        <end position="190"/>
    </location>
</feature>
<evidence type="ECO:0000313" key="3">
    <source>
        <dbReference type="EMBL" id="SPO35032.1"/>
    </source>
</evidence>
<gene>
    <name evidence="3" type="ORF">PSFLO_00503</name>
</gene>
<dbReference type="EMBL" id="OOIP01000001">
    <property type="protein sequence ID" value="SPO35032.1"/>
    <property type="molecule type" value="Genomic_DNA"/>
</dbReference>
<sequence>MRVRIFAWLALASTLFAPGASAAPPPYPHRLPPELDGPLEIPQEAFDYALAVLHEDSSHHGVNAPAGHAPIQGYYPQQHEAHPGNWQPGAVHQPYHEQPEPFPTHYLPQQSEAHQGYHHLYQQPGASLDHRQQPENQDRLEMYSYQPPNYDDGDSSSLASDASSRPVHPEENVPAQPVRGSSSSLAPSSAIGQALQPNGMFPGYGRAADLFLYTHPTCFLRQVRKNTRATPDERELVLYKLRRDLAYYDKIPRPELAQVRWIDTDQQALLAQVGDLDGAAFRRSLRTDVYKNPVTYDRGLFTRYVINGYFIVFRKPQSTADVHYVAAFPIESDPDVVTGMIEIGLFKIPVWQNRALMRNMAHPQAE</sequence>
<protein>
    <submittedName>
        <fullName evidence="3">Uncharacterized protein</fullName>
    </submittedName>
</protein>
<feature type="signal peptide" evidence="2">
    <location>
        <begin position="1"/>
        <end position="22"/>
    </location>
</feature>
<feature type="chain" id="PRO_5022744559" evidence="2">
    <location>
        <begin position="23"/>
        <end position="366"/>
    </location>
</feature>
<reference evidence="3 4" key="1">
    <citation type="submission" date="2018-03" db="EMBL/GenBank/DDBJ databases">
        <authorList>
            <person name="Guldener U."/>
        </authorList>
    </citation>
    <scope>NUCLEOTIDE SEQUENCE [LARGE SCALE GENOMIC DNA]</scope>
    <source>
        <strain evidence="3 4">DAOM196992</strain>
    </source>
</reference>
<proteinExistence type="predicted"/>
<feature type="compositionally biased region" description="Low complexity" evidence="1">
    <location>
        <begin position="155"/>
        <end position="164"/>
    </location>
</feature>
<evidence type="ECO:0000256" key="1">
    <source>
        <dbReference type="SAM" id="MobiDB-lite"/>
    </source>
</evidence>
<keyword evidence="2" id="KW-0732">Signal</keyword>
<dbReference type="AlphaFoldDB" id="A0A5C3ESL9"/>
<organism evidence="3 4">
    <name type="scientific">Pseudozyma flocculosa</name>
    <dbReference type="NCBI Taxonomy" id="84751"/>
    <lineage>
        <taxon>Eukaryota</taxon>
        <taxon>Fungi</taxon>
        <taxon>Dikarya</taxon>
        <taxon>Basidiomycota</taxon>
        <taxon>Ustilaginomycotina</taxon>
        <taxon>Ustilaginomycetes</taxon>
        <taxon>Ustilaginales</taxon>
        <taxon>Ustilaginaceae</taxon>
        <taxon>Pseudozyma</taxon>
    </lineage>
</organism>
<evidence type="ECO:0000313" key="4">
    <source>
        <dbReference type="Proteomes" id="UP000323386"/>
    </source>
</evidence>